<keyword evidence="2" id="KW-1003">Cell membrane</keyword>
<dbReference type="InterPro" id="IPR042094">
    <property type="entry name" value="T2SS_GspF_sf"/>
</dbReference>
<dbReference type="Gene3D" id="1.20.81.30">
    <property type="entry name" value="Type II secretion system (T2SS), domain F"/>
    <property type="match status" value="1"/>
</dbReference>
<evidence type="ECO:0000256" key="1">
    <source>
        <dbReference type="ARBA" id="ARBA00004651"/>
    </source>
</evidence>
<dbReference type="PANTHER" id="PTHR35007">
    <property type="entry name" value="INTEGRAL MEMBRANE PROTEIN-RELATED"/>
    <property type="match status" value="1"/>
</dbReference>
<evidence type="ECO:0000256" key="3">
    <source>
        <dbReference type="ARBA" id="ARBA00022692"/>
    </source>
</evidence>
<evidence type="ECO:0000313" key="8">
    <source>
        <dbReference type="Proteomes" id="UP000286595"/>
    </source>
</evidence>
<comment type="caution">
    <text evidence="7">The sequence shown here is derived from an EMBL/GenBank/DDBJ whole genome shotgun (WGS) entry which is preliminary data.</text>
</comment>
<keyword evidence="4" id="KW-1133">Transmembrane helix</keyword>
<sequence length="301" mass="32198">MEPAVIIMMLSVFFLLLSITVGLYSLFCGLSAAGDVRRMRNSTALRTGESDDKDKKVPTPLPRLAEAGIEVNGKTWILLLVLLAGAGALIGFMALGLIGIGFALIGPLIAELWVRSRGKSRKARFDEQLARSLPMVAENMRAGSSIERALRSVGENSDDPLKSELLACAGAMQIDGDIVAALDDMAKRTGSKDLVLLQAAVASHKEVGGSLADSLERIGDTIDARLSLRRHIESETSSVIASMKALIVMLLILFAIIMVGIPQAYDFYTQDPLGIPVLIVVVLFAATGSVIIYKMADIDVE</sequence>
<comment type="subcellular location">
    <subcellularLocation>
        <location evidence="1">Cell membrane</location>
        <topology evidence="1">Multi-pass membrane protein</topology>
    </subcellularLocation>
</comment>
<dbReference type="EMBL" id="QRIM01000016">
    <property type="protein sequence ID" value="RHG58980.1"/>
    <property type="molecule type" value="Genomic_DNA"/>
</dbReference>
<feature type="domain" description="Type II secretion system protein GspF" evidence="6">
    <location>
        <begin position="136"/>
        <end position="258"/>
    </location>
</feature>
<name>A0A3R6EGG8_9FIRM</name>
<dbReference type="InterPro" id="IPR018076">
    <property type="entry name" value="T2SS_GspF_dom"/>
</dbReference>
<proteinExistence type="predicted"/>
<keyword evidence="3" id="KW-0812">Transmembrane</keyword>
<dbReference type="Proteomes" id="UP000286595">
    <property type="component" value="Unassembled WGS sequence"/>
</dbReference>
<dbReference type="RefSeq" id="WP_008370671.1">
    <property type="nucleotide sequence ID" value="NZ_CP070062.1"/>
</dbReference>
<evidence type="ECO:0000313" key="7">
    <source>
        <dbReference type="EMBL" id="RHG58980.1"/>
    </source>
</evidence>
<evidence type="ECO:0000259" key="6">
    <source>
        <dbReference type="Pfam" id="PF00482"/>
    </source>
</evidence>
<evidence type="ECO:0000256" key="4">
    <source>
        <dbReference type="ARBA" id="ARBA00022989"/>
    </source>
</evidence>
<gene>
    <name evidence="7" type="ORF">DW252_12820</name>
</gene>
<reference evidence="7 8" key="1">
    <citation type="submission" date="2018-08" db="EMBL/GenBank/DDBJ databases">
        <title>A genome reference for cultivated species of the human gut microbiota.</title>
        <authorList>
            <person name="Zou Y."/>
            <person name="Xue W."/>
            <person name="Luo G."/>
        </authorList>
    </citation>
    <scope>NUCLEOTIDE SEQUENCE [LARGE SCALE GENOMIC DNA]</scope>
    <source>
        <strain evidence="7 8">AM22-12LB</strain>
    </source>
</reference>
<dbReference type="GO" id="GO:0005886">
    <property type="term" value="C:plasma membrane"/>
    <property type="evidence" value="ECO:0007669"/>
    <property type="project" value="UniProtKB-SubCell"/>
</dbReference>
<organism evidence="7 8">
    <name type="scientific">Coprococcus comes</name>
    <dbReference type="NCBI Taxonomy" id="410072"/>
    <lineage>
        <taxon>Bacteria</taxon>
        <taxon>Bacillati</taxon>
        <taxon>Bacillota</taxon>
        <taxon>Clostridia</taxon>
        <taxon>Lachnospirales</taxon>
        <taxon>Lachnospiraceae</taxon>
        <taxon>Coprococcus</taxon>
    </lineage>
</organism>
<protein>
    <recommendedName>
        <fullName evidence="6">Type II secretion system protein GspF domain-containing protein</fullName>
    </recommendedName>
</protein>
<dbReference type="GeneID" id="92824714"/>
<evidence type="ECO:0000256" key="2">
    <source>
        <dbReference type="ARBA" id="ARBA00022475"/>
    </source>
</evidence>
<dbReference type="Pfam" id="PF00482">
    <property type="entry name" value="T2SSF"/>
    <property type="match status" value="1"/>
</dbReference>
<keyword evidence="5" id="KW-0472">Membrane</keyword>
<accession>A0A3R6EGG8</accession>
<evidence type="ECO:0000256" key="5">
    <source>
        <dbReference type="ARBA" id="ARBA00023136"/>
    </source>
</evidence>
<dbReference type="AlphaFoldDB" id="A0A3R6EGG8"/>
<dbReference type="PANTHER" id="PTHR35007:SF1">
    <property type="entry name" value="PILUS ASSEMBLY PROTEIN"/>
    <property type="match status" value="1"/>
</dbReference>